<gene>
    <name evidence="1" type="ORF">ACFQGL_12120</name>
</gene>
<keyword evidence="2" id="KW-1185">Reference proteome</keyword>
<dbReference type="RefSeq" id="WP_377510070.1">
    <property type="nucleotide sequence ID" value="NZ_JBHSQS010000006.1"/>
</dbReference>
<organism evidence="1 2">
    <name type="scientific">Micromonospora vulcania</name>
    <dbReference type="NCBI Taxonomy" id="1441873"/>
    <lineage>
        <taxon>Bacteria</taxon>
        <taxon>Bacillati</taxon>
        <taxon>Actinomycetota</taxon>
        <taxon>Actinomycetes</taxon>
        <taxon>Micromonosporales</taxon>
        <taxon>Micromonosporaceae</taxon>
        <taxon>Micromonospora</taxon>
    </lineage>
</organism>
<sequence>MDVQTYAVVGEVCRLLAGRLSDDALGTVREDYAAGELDLADGKLLLNLAYQSVGITTEERDLIRSFLGDPDDPDLLDVPVIAEVPPPPYRFSPIGPATAPDPTPVDVLLAAEAPQRRAHHLHRVWRTPLDGAPDEAAWLYVLQVPEGVDELSTHSGLMAQLWISLGNKGPLEVLADGAPRTPYQVAALAAAHLVWSA</sequence>
<accession>A0ABW1H529</accession>
<reference evidence="2" key="1">
    <citation type="journal article" date="2019" name="Int. J. Syst. Evol. Microbiol.">
        <title>The Global Catalogue of Microorganisms (GCM) 10K type strain sequencing project: providing services to taxonomists for standard genome sequencing and annotation.</title>
        <authorList>
            <consortium name="The Broad Institute Genomics Platform"/>
            <consortium name="The Broad Institute Genome Sequencing Center for Infectious Disease"/>
            <person name="Wu L."/>
            <person name="Ma J."/>
        </authorList>
    </citation>
    <scope>NUCLEOTIDE SEQUENCE [LARGE SCALE GENOMIC DNA]</scope>
    <source>
        <strain evidence="2">CGMCC 4.7144</strain>
    </source>
</reference>
<dbReference type="EMBL" id="JBHSQS010000006">
    <property type="protein sequence ID" value="MFC5924088.1"/>
    <property type="molecule type" value="Genomic_DNA"/>
</dbReference>
<name>A0ABW1H529_9ACTN</name>
<dbReference type="Proteomes" id="UP001596226">
    <property type="component" value="Unassembled WGS sequence"/>
</dbReference>
<evidence type="ECO:0000313" key="2">
    <source>
        <dbReference type="Proteomes" id="UP001596226"/>
    </source>
</evidence>
<evidence type="ECO:0000313" key="1">
    <source>
        <dbReference type="EMBL" id="MFC5924088.1"/>
    </source>
</evidence>
<proteinExistence type="predicted"/>
<comment type="caution">
    <text evidence="1">The sequence shown here is derived from an EMBL/GenBank/DDBJ whole genome shotgun (WGS) entry which is preliminary data.</text>
</comment>
<protein>
    <submittedName>
        <fullName evidence="1">Uncharacterized protein</fullName>
    </submittedName>
</protein>